<dbReference type="InterPro" id="IPR050109">
    <property type="entry name" value="HTH-type_TetR-like_transc_reg"/>
</dbReference>
<accession>A0A1J0VYR7</accession>
<proteinExistence type="predicted"/>
<dbReference type="Pfam" id="PF00440">
    <property type="entry name" value="TetR_N"/>
    <property type="match status" value="2"/>
</dbReference>
<evidence type="ECO:0000259" key="3">
    <source>
        <dbReference type="PROSITE" id="PS50977"/>
    </source>
</evidence>
<evidence type="ECO:0000256" key="2">
    <source>
        <dbReference type="PROSITE-ProRule" id="PRU00335"/>
    </source>
</evidence>
<dbReference type="SUPFAM" id="SSF48498">
    <property type="entry name" value="Tetracyclin repressor-like, C-terminal domain"/>
    <property type="match status" value="2"/>
</dbReference>
<dbReference type="Gene3D" id="1.10.357.10">
    <property type="entry name" value="Tetracycline Repressor, domain 2"/>
    <property type="match status" value="3"/>
</dbReference>
<evidence type="ECO:0000313" key="4">
    <source>
        <dbReference type="EMBL" id="APE37087.1"/>
    </source>
</evidence>
<dbReference type="KEGG" id="nsl:BOX37_27715"/>
<dbReference type="InterPro" id="IPR009057">
    <property type="entry name" value="Homeodomain-like_sf"/>
</dbReference>
<reference evidence="4" key="1">
    <citation type="submission" date="2016-11" db="EMBL/GenBank/DDBJ databases">
        <authorList>
            <person name="Jaros S."/>
            <person name="Januszkiewicz K."/>
            <person name="Wedrychowicz H."/>
        </authorList>
    </citation>
    <scope>NUCLEOTIDE SEQUENCE [LARGE SCALE GENOMIC DNA]</scope>
    <source>
        <strain evidence="4">Y48</strain>
    </source>
</reference>
<keyword evidence="1 2" id="KW-0238">DNA-binding</keyword>
<dbReference type="InterPro" id="IPR001647">
    <property type="entry name" value="HTH_TetR"/>
</dbReference>
<gene>
    <name evidence="4" type="ORF">BOX37_27715</name>
</gene>
<dbReference type="AlphaFoldDB" id="A0A1J0VYR7"/>
<keyword evidence="5" id="KW-1185">Reference proteome</keyword>
<dbReference type="PROSITE" id="PS50977">
    <property type="entry name" value="HTH_TETR_2"/>
    <property type="match status" value="2"/>
</dbReference>
<dbReference type="GO" id="GO:0003700">
    <property type="term" value="F:DNA-binding transcription factor activity"/>
    <property type="evidence" value="ECO:0007669"/>
    <property type="project" value="TreeGrafter"/>
</dbReference>
<sequence length="614" mass="67741">MSAAGRYGGLSAAERRAERRARFREAGLETFGAGAGYRNTRLVDLCQVAGLSTRQFYQEYDTLEDLLRELYLHIDSIVEQHVLDEVARVDDLPLDGRAAATVRAYLSHITRDPRCARITFVEVNGVGERMDDQRRQRRTRWIDLLCALLDSFTARGELAPRDFRLTAATFLGSVDGLMRDWSAGWIDATIDQLTDVLLGMLLGRLGAVGIPAMPVTPDSAQLVRRRPRNRRATILAAATDAFAEHGYHRTPMTDIATAVGTTSGALYRHFRTKQELLGCCLKEGLDLVLNHVDTACGGDAHADAALTALVRISLERRGLARLWQLEFRNLTPVDRIGVLARSVRLTHRIGAAIQARHPGISPADRDALGWVVLSVVTSPSNHRTRLPEGVFARILDASVDAVIGAVIGAETVQSDAAGAGPPDTSVDQGSELRTEQLIIAAAQLFSERGFAAVSIEDIGTSVGVRGPALYHHFESKSDLLDEIIDRNNRWIQRYTERALAEGGDPRESLRLVLRYYVHFAMERPDLVGTAVSEARNLPDDAAARYRRIHREGIIGWARLLQSVRPELSMPMARVLIHTVTTVVNEAVRNPRLTRRPDMVAELCSLGELIALTDL</sequence>
<dbReference type="PRINTS" id="PR00455">
    <property type="entry name" value="HTHTETR"/>
</dbReference>
<feature type="domain" description="HTH tetR-type" evidence="3">
    <location>
        <begin position="228"/>
        <end position="288"/>
    </location>
</feature>
<dbReference type="SUPFAM" id="SSF46689">
    <property type="entry name" value="Homeodomain-like"/>
    <property type="match status" value="3"/>
</dbReference>
<protein>
    <recommendedName>
        <fullName evidence="3">HTH tetR-type domain-containing protein</fullName>
    </recommendedName>
</protein>
<evidence type="ECO:0000313" key="5">
    <source>
        <dbReference type="Proteomes" id="UP000183810"/>
    </source>
</evidence>
<evidence type="ECO:0000256" key="1">
    <source>
        <dbReference type="ARBA" id="ARBA00023125"/>
    </source>
</evidence>
<dbReference type="GO" id="GO:0000976">
    <property type="term" value="F:transcription cis-regulatory region binding"/>
    <property type="evidence" value="ECO:0007669"/>
    <property type="project" value="TreeGrafter"/>
</dbReference>
<dbReference type="PANTHER" id="PTHR30055:SF200">
    <property type="entry name" value="HTH-TYPE TRANSCRIPTIONAL REPRESSOR BDCR"/>
    <property type="match status" value="1"/>
</dbReference>
<feature type="DNA-binding region" description="H-T-H motif" evidence="2">
    <location>
        <begin position="251"/>
        <end position="270"/>
    </location>
</feature>
<feature type="domain" description="HTH tetR-type" evidence="3">
    <location>
        <begin position="431"/>
        <end position="491"/>
    </location>
</feature>
<feature type="DNA-binding region" description="H-T-H motif" evidence="2">
    <location>
        <begin position="454"/>
        <end position="473"/>
    </location>
</feature>
<organism evidence="4 5">
    <name type="scientific">Nocardia mangyaensis</name>
    <dbReference type="NCBI Taxonomy" id="2213200"/>
    <lineage>
        <taxon>Bacteria</taxon>
        <taxon>Bacillati</taxon>
        <taxon>Actinomycetota</taxon>
        <taxon>Actinomycetes</taxon>
        <taxon>Mycobacteriales</taxon>
        <taxon>Nocardiaceae</taxon>
        <taxon>Nocardia</taxon>
    </lineage>
</organism>
<dbReference type="Gene3D" id="1.10.10.60">
    <property type="entry name" value="Homeodomain-like"/>
    <property type="match status" value="3"/>
</dbReference>
<dbReference type="PANTHER" id="PTHR30055">
    <property type="entry name" value="HTH-TYPE TRANSCRIPTIONAL REGULATOR RUTR"/>
    <property type="match status" value="1"/>
</dbReference>
<dbReference type="Proteomes" id="UP000183810">
    <property type="component" value="Chromosome"/>
</dbReference>
<dbReference type="InterPro" id="IPR036271">
    <property type="entry name" value="Tet_transcr_reg_TetR-rel_C_sf"/>
</dbReference>
<dbReference type="EMBL" id="CP018082">
    <property type="protein sequence ID" value="APE37087.1"/>
    <property type="molecule type" value="Genomic_DNA"/>
</dbReference>
<name>A0A1J0VYR7_9NOCA</name>